<evidence type="ECO:0000256" key="2">
    <source>
        <dbReference type="ARBA" id="ARBA00023015"/>
    </source>
</evidence>
<evidence type="ECO:0000313" key="7">
    <source>
        <dbReference type="Proteomes" id="UP000401717"/>
    </source>
</evidence>
<dbReference type="Proteomes" id="UP000401717">
    <property type="component" value="Unassembled WGS sequence"/>
</dbReference>
<keyword evidence="2" id="KW-0805">Transcription regulation</keyword>
<dbReference type="EMBL" id="CABFVH010000046">
    <property type="protein sequence ID" value="VUF15087.1"/>
    <property type="molecule type" value="Genomic_DNA"/>
</dbReference>
<sequence>MMNGASQPSSPSPLRRLSPADFAPEQLAGWIEAGSSSPAAAGAVPAEGEADGWLVAYTDPRREDDVARTLTRRRFETYVPAMTVTRSRSDVRRPLLPRYVFVRDAAGQGTYGLRQTPGLEGLVRTTGQALALLKGEIVDGLREQEAVGVFDFTAQRAAALRAAESAEEAAKRAAEAAKVFLPGVVVRIVGGPWVSFLGRVDGLLPDERIGIRMKIFGREMTMPMQLADVELLTTPLAWIQKRMLPK</sequence>
<evidence type="ECO:0000256" key="1">
    <source>
        <dbReference type="ARBA" id="ARBA00022814"/>
    </source>
</evidence>
<dbReference type="PANTHER" id="PTHR30265:SF4">
    <property type="entry name" value="KOW MOTIF FAMILY PROTEIN, EXPRESSED"/>
    <property type="match status" value="1"/>
</dbReference>
<protein>
    <submittedName>
        <fullName evidence="6">Transcription antitermination protein RfaH</fullName>
    </submittedName>
</protein>
<dbReference type="Pfam" id="PF02357">
    <property type="entry name" value="NusG"/>
    <property type="match status" value="1"/>
</dbReference>
<evidence type="ECO:0000313" key="8">
    <source>
        <dbReference type="Proteomes" id="UP001055303"/>
    </source>
</evidence>
<dbReference type="AlphaFoldDB" id="A0A564G460"/>
<accession>A0A564G460</accession>
<dbReference type="InterPro" id="IPR036735">
    <property type="entry name" value="NGN_dom_sf"/>
</dbReference>
<feature type="domain" description="NusG-like N-terminal" evidence="4">
    <location>
        <begin position="53"/>
        <end position="138"/>
    </location>
</feature>
<keyword evidence="8" id="KW-1185">Reference proteome</keyword>
<dbReference type="InterPro" id="IPR043425">
    <property type="entry name" value="NusG-like"/>
</dbReference>
<keyword evidence="3" id="KW-0804">Transcription</keyword>
<dbReference type="PANTHER" id="PTHR30265">
    <property type="entry name" value="RHO-INTERACTING TRANSCRIPTION TERMINATION FACTOR NUSG"/>
    <property type="match status" value="1"/>
</dbReference>
<organism evidence="6 7">
    <name type="scientific">Methylobacterium dankookense</name>
    <dbReference type="NCBI Taxonomy" id="560405"/>
    <lineage>
        <taxon>Bacteria</taxon>
        <taxon>Pseudomonadati</taxon>
        <taxon>Pseudomonadota</taxon>
        <taxon>Alphaproteobacteria</taxon>
        <taxon>Hyphomicrobiales</taxon>
        <taxon>Methylobacteriaceae</taxon>
        <taxon>Methylobacterium</taxon>
    </lineage>
</organism>
<dbReference type="Proteomes" id="UP001055303">
    <property type="component" value="Unassembled WGS sequence"/>
</dbReference>
<reference evidence="5" key="3">
    <citation type="submission" date="2021-08" db="EMBL/GenBank/DDBJ databases">
        <authorList>
            <person name="Tani A."/>
            <person name="Ola A."/>
            <person name="Ogura Y."/>
            <person name="Katsura K."/>
            <person name="Hayashi T."/>
        </authorList>
    </citation>
    <scope>NUCLEOTIDE SEQUENCE</scope>
    <source>
        <strain evidence="5">DSM 22415</strain>
    </source>
</reference>
<evidence type="ECO:0000259" key="4">
    <source>
        <dbReference type="Pfam" id="PF02357"/>
    </source>
</evidence>
<evidence type="ECO:0000313" key="6">
    <source>
        <dbReference type="EMBL" id="VUF15087.1"/>
    </source>
</evidence>
<dbReference type="Gene3D" id="3.30.70.940">
    <property type="entry name" value="NusG, N-terminal domain"/>
    <property type="match status" value="1"/>
</dbReference>
<evidence type="ECO:0000256" key="3">
    <source>
        <dbReference type="ARBA" id="ARBA00023163"/>
    </source>
</evidence>
<dbReference type="OrthoDB" id="9787731at2"/>
<reference evidence="5" key="2">
    <citation type="journal article" date="2021" name="Front. Microbiol.">
        <title>Comprehensive Comparative Genomics and Phenotyping of Methylobacterium Species.</title>
        <authorList>
            <person name="Alessa O."/>
            <person name="Ogura Y."/>
            <person name="Fujitani Y."/>
            <person name="Takami H."/>
            <person name="Hayashi T."/>
            <person name="Sahin N."/>
            <person name="Tani A."/>
        </authorList>
    </citation>
    <scope>NUCLEOTIDE SEQUENCE</scope>
    <source>
        <strain evidence="5">DSM 22415</strain>
    </source>
</reference>
<dbReference type="RefSeq" id="WP_144767395.1">
    <property type="nucleotide sequence ID" value="NZ_BPQI01000133.1"/>
</dbReference>
<dbReference type="GO" id="GO:0006354">
    <property type="term" value="P:DNA-templated transcription elongation"/>
    <property type="evidence" value="ECO:0007669"/>
    <property type="project" value="InterPro"/>
</dbReference>
<dbReference type="EMBL" id="BPQI01000133">
    <property type="protein sequence ID" value="GJD58136.1"/>
    <property type="molecule type" value="Genomic_DNA"/>
</dbReference>
<evidence type="ECO:0000313" key="5">
    <source>
        <dbReference type="EMBL" id="GJD58136.1"/>
    </source>
</evidence>
<reference evidence="6 7" key="1">
    <citation type="submission" date="2019-06" db="EMBL/GenBank/DDBJ databases">
        <authorList>
            <person name="Rodrigo-Torres L."/>
            <person name="Arahal R. D."/>
            <person name="Lucena T."/>
        </authorList>
    </citation>
    <scope>NUCLEOTIDE SEQUENCE [LARGE SCALE GENOMIC DNA]</scope>
    <source>
        <strain evidence="6 7">SW08-7</strain>
    </source>
</reference>
<keyword evidence="1" id="KW-0889">Transcription antitermination</keyword>
<proteinExistence type="predicted"/>
<dbReference type="SUPFAM" id="SSF82679">
    <property type="entry name" value="N-utilization substance G protein NusG, N-terminal domain"/>
    <property type="match status" value="1"/>
</dbReference>
<dbReference type="InterPro" id="IPR006645">
    <property type="entry name" value="NGN-like_dom"/>
</dbReference>
<name>A0A564G460_9HYPH</name>
<dbReference type="GO" id="GO:0031564">
    <property type="term" value="P:transcription antitermination"/>
    <property type="evidence" value="ECO:0007669"/>
    <property type="project" value="UniProtKB-KW"/>
</dbReference>
<gene>
    <name evidence="6" type="primary">rfaH</name>
    <name evidence="5" type="ORF">IFDJLNFL_4051</name>
    <name evidence="6" type="ORF">MTDSW087_04820</name>
</gene>